<dbReference type="Proteomes" id="UP001344632">
    <property type="component" value="Unassembled WGS sequence"/>
</dbReference>
<dbReference type="Pfam" id="PF04350">
    <property type="entry name" value="PilO"/>
    <property type="match status" value="1"/>
</dbReference>
<dbReference type="EMBL" id="JARLKZ010000012">
    <property type="protein sequence ID" value="MEC0241448.1"/>
    <property type="molecule type" value="Genomic_DNA"/>
</dbReference>
<feature type="transmembrane region" description="Helical" evidence="1">
    <location>
        <begin position="12"/>
        <end position="31"/>
    </location>
</feature>
<reference evidence="2 3" key="1">
    <citation type="submission" date="2023-03" db="EMBL/GenBank/DDBJ databases">
        <title>Bacillus Genome Sequencing.</title>
        <authorList>
            <person name="Dunlap C."/>
        </authorList>
    </citation>
    <scope>NUCLEOTIDE SEQUENCE [LARGE SCALE GENOMIC DNA]</scope>
    <source>
        <strain evidence="2 3">BD-525</strain>
    </source>
</reference>
<dbReference type="InterPro" id="IPR007445">
    <property type="entry name" value="PilO"/>
</dbReference>
<evidence type="ECO:0000313" key="3">
    <source>
        <dbReference type="Proteomes" id="UP001344632"/>
    </source>
</evidence>
<gene>
    <name evidence="2" type="primary">pilO</name>
    <name evidence="2" type="ORF">P4H66_16625</name>
</gene>
<keyword evidence="1" id="KW-1133">Transmembrane helix</keyword>
<keyword evidence="1" id="KW-0472">Membrane</keyword>
<accession>A0ABU6GQE4</accession>
<name>A0ABU6GQE4_9BACL</name>
<evidence type="ECO:0000256" key="1">
    <source>
        <dbReference type="SAM" id="Phobius"/>
    </source>
</evidence>
<keyword evidence="1" id="KW-0812">Transmembrane</keyword>
<organism evidence="2 3">
    <name type="scientific">Paenibacillus dokdonensis</name>
    <dbReference type="NCBI Taxonomy" id="2567944"/>
    <lineage>
        <taxon>Bacteria</taxon>
        <taxon>Bacillati</taxon>
        <taxon>Bacillota</taxon>
        <taxon>Bacilli</taxon>
        <taxon>Bacillales</taxon>
        <taxon>Paenibacillaceae</taxon>
        <taxon>Paenibacillus</taxon>
    </lineage>
</organism>
<dbReference type="RefSeq" id="WP_326089155.1">
    <property type="nucleotide sequence ID" value="NZ_JARLKZ010000012.1"/>
</dbReference>
<proteinExistence type="predicted"/>
<comment type="caution">
    <text evidence="2">The sequence shown here is derived from an EMBL/GenBank/DDBJ whole genome shotgun (WGS) entry which is preliminary data.</text>
</comment>
<protein>
    <submittedName>
        <fullName evidence="2">Type 4a pilus biogenesis protein PilO</fullName>
    </submittedName>
</protein>
<dbReference type="InterPro" id="IPR014717">
    <property type="entry name" value="Transl_elong_EF1B/ribsomal_bS6"/>
</dbReference>
<keyword evidence="3" id="KW-1185">Reference proteome</keyword>
<sequence>MLEKINHNRSVILLGMVALFVLSFAFYMFALKPSMDTGTIRQSELETLQQERDILDKRLADLRSKSSRDDPDFQSAREALPLDEDTQQLVLQLKKIQDKSFAKLTDIEFQLQDGNQIALMTGKKPEDYSSVKEVKMKAVVEGGYNEIHAWMKQLQAAPRLITIDSFSFQQPYEQRNPGSILTANISFTAYFTVAKSKS</sequence>
<evidence type="ECO:0000313" key="2">
    <source>
        <dbReference type="EMBL" id="MEC0241448.1"/>
    </source>
</evidence>
<dbReference type="Gene3D" id="3.30.70.60">
    <property type="match status" value="1"/>
</dbReference>